<dbReference type="EMBL" id="KN838691">
    <property type="protein sequence ID" value="KIJ97517.1"/>
    <property type="molecule type" value="Genomic_DNA"/>
</dbReference>
<reference evidence="2" key="2">
    <citation type="submission" date="2015-01" db="EMBL/GenBank/DDBJ databases">
        <title>Evolutionary Origins and Diversification of the Mycorrhizal Mutualists.</title>
        <authorList>
            <consortium name="DOE Joint Genome Institute"/>
            <consortium name="Mycorrhizal Genomics Consortium"/>
            <person name="Kohler A."/>
            <person name="Kuo A."/>
            <person name="Nagy L.G."/>
            <person name="Floudas D."/>
            <person name="Copeland A."/>
            <person name="Barry K.W."/>
            <person name="Cichocki N."/>
            <person name="Veneault-Fourrey C."/>
            <person name="LaButti K."/>
            <person name="Lindquist E.A."/>
            <person name="Lipzen A."/>
            <person name="Lundell T."/>
            <person name="Morin E."/>
            <person name="Murat C."/>
            <person name="Riley R."/>
            <person name="Ohm R."/>
            <person name="Sun H."/>
            <person name="Tunlid A."/>
            <person name="Henrissat B."/>
            <person name="Grigoriev I.V."/>
            <person name="Hibbett D.S."/>
            <person name="Martin F."/>
        </authorList>
    </citation>
    <scope>NUCLEOTIDE SEQUENCE [LARGE SCALE GENOMIC DNA]</scope>
    <source>
        <strain evidence="2">LaAM-08-1</strain>
    </source>
</reference>
<proteinExistence type="predicted"/>
<gene>
    <name evidence="1" type="ORF">K443DRAFT_9857</name>
</gene>
<evidence type="ECO:0000313" key="1">
    <source>
        <dbReference type="EMBL" id="KIJ97517.1"/>
    </source>
</evidence>
<accession>A0A0C9XNF0</accession>
<evidence type="ECO:0000313" key="2">
    <source>
        <dbReference type="Proteomes" id="UP000054477"/>
    </source>
</evidence>
<name>A0A0C9XNF0_9AGAR</name>
<dbReference type="Proteomes" id="UP000054477">
    <property type="component" value="Unassembled WGS sequence"/>
</dbReference>
<organism evidence="1 2">
    <name type="scientific">Laccaria amethystina LaAM-08-1</name>
    <dbReference type="NCBI Taxonomy" id="1095629"/>
    <lineage>
        <taxon>Eukaryota</taxon>
        <taxon>Fungi</taxon>
        <taxon>Dikarya</taxon>
        <taxon>Basidiomycota</taxon>
        <taxon>Agaricomycotina</taxon>
        <taxon>Agaricomycetes</taxon>
        <taxon>Agaricomycetidae</taxon>
        <taxon>Agaricales</taxon>
        <taxon>Agaricineae</taxon>
        <taxon>Hydnangiaceae</taxon>
        <taxon>Laccaria</taxon>
    </lineage>
</organism>
<dbReference type="AlphaFoldDB" id="A0A0C9XNF0"/>
<sequence length="129" mass="13338">MPLSLSRPNPLLNHVHHLHNIVKPSSHPATSLPISASILHSPPGSPLKTAAPSQHLLLGLIEATSFSPTKLTIPSLALATTSPSTWATTFNPARADGAVLGAVNGKTPSSESSHLFRNLCAEGSPNGYG</sequence>
<reference evidence="1 2" key="1">
    <citation type="submission" date="2014-04" db="EMBL/GenBank/DDBJ databases">
        <authorList>
            <consortium name="DOE Joint Genome Institute"/>
            <person name="Kuo A."/>
            <person name="Kohler A."/>
            <person name="Nagy L.G."/>
            <person name="Floudas D."/>
            <person name="Copeland A."/>
            <person name="Barry K.W."/>
            <person name="Cichocki N."/>
            <person name="Veneault-Fourrey C."/>
            <person name="LaButti K."/>
            <person name="Lindquist E.A."/>
            <person name="Lipzen A."/>
            <person name="Lundell T."/>
            <person name="Morin E."/>
            <person name="Murat C."/>
            <person name="Sun H."/>
            <person name="Tunlid A."/>
            <person name="Henrissat B."/>
            <person name="Grigoriev I.V."/>
            <person name="Hibbett D.S."/>
            <person name="Martin F."/>
            <person name="Nordberg H.P."/>
            <person name="Cantor M.N."/>
            <person name="Hua S.X."/>
        </authorList>
    </citation>
    <scope>NUCLEOTIDE SEQUENCE [LARGE SCALE GENOMIC DNA]</scope>
    <source>
        <strain evidence="1 2">LaAM-08-1</strain>
    </source>
</reference>
<keyword evidence="2" id="KW-1185">Reference proteome</keyword>
<dbReference type="HOGENOM" id="CLU_1949146_0_0_1"/>
<protein>
    <submittedName>
        <fullName evidence="1">Uncharacterized protein</fullName>
    </submittedName>
</protein>